<reference evidence="4" key="1">
    <citation type="submission" date="2019-08" db="EMBL/GenBank/DDBJ databases">
        <title>The improved chromosome-level genome for the pearl oyster Pinctada fucata martensii using PacBio sequencing and Hi-C.</title>
        <authorList>
            <person name="Zheng Z."/>
        </authorList>
    </citation>
    <scope>NUCLEOTIDE SEQUENCE</scope>
    <source>
        <strain evidence="4">ZZ-2019</strain>
        <tissue evidence="4">Adductor muscle</tissue>
    </source>
</reference>
<dbReference type="Proteomes" id="UP001186944">
    <property type="component" value="Unassembled WGS sequence"/>
</dbReference>
<accession>A0AA89C0M7</accession>
<evidence type="ECO:0000259" key="3">
    <source>
        <dbReference type="Pfam" id="PF00685"/>
    </source>
</evidence>
<dbReference type="PANTHER" id="PTHR11783">
    <property type="entry name" value="SULFOTRANSFERASE SULT"/>
    <property type="match status" value="1"/>
</dbReference>
<dbReference type="GO" id="GO:0008146">
    <property type="term" value="F:sulfotransferase activity"/>
    <property type="evidence" value="ECO:0007669"/>
    <property type="project" value="InterPro"/>
</dbReference>
<evidence type="ECO:0000313" key="5">
    <source>
        <dbReference type="Proteomes" id="UP001186944"/>
    </source>
</evidence>
<evidence type="ECO:0000313" key="4">
    <source>
        <dbReference type="EMBL" id="KAK3101416.1"/>
    </source>
</evidence>
<dbReference type="SUPFAM" id="SSF52540">
    <property type="entry name" value="P-loop containing nucleoside triphosphate hydrolases"/>
    <property type="match status" value="1"/>
</dbReference>
<keyword evidence="2" id="KW-0808">Transferase</keyword>
<dbReference type="InterPro" id="IPR027417">
    <property type="entry name" value="P-loop_NTPase"/>
</dbReference>
<dbReference type="EMBL" id="VSWD01000005">
    <property type="protein sequence ID" value="KAK3101416.1"/>
    <property type="molecule type" value="Genomic_DNA"/>
</dbReference>
<dbReference type="AlphaFoldDB" id="A0AA89C0M7"/>
<evidence type="ECO:0000256" key="2">
    <source>
        <dbReference type="ARBA" id="ARBA00022679"/>
    </source>
</evidence>
<sequence>MNHEPTTPVRVATIRVRIAKDCYGYRPNIATDSNNTRTDRYGLLRHVVTNQNMSEELYIREGRFHKKLGEIEYDFPTYDGIGYPQGTYSFSQRIKDIRHFAGRSDDVLLATYPKTGTHWVSEILHMLLTGETNYIEYEFSRDVTFLPNLNVLEHQVSPRFLSLHLPYKWFPMSHIKQGGKIVHVTRNPKDTYVSYYHHAVEALQYGLNTGSMTWNDFFDQCLMTKNLLFGSWFDYEKEMSLAKKSNKNIYTIHYELLKKDPEKEIDGLSKFLGVSSNEQLVKDIAVKCQFQTFKSNLQNREVHPDISKMVANMQRKVPNVYRKGIVGDWKNYFTVAQNELFEEMYEKEMDGYDVKVIY</sequence>
<name>A0AA89C0M7_PINIB</name>
<proteinExistence type="inferred from homology"/>
<feature type="domain" description="Sulfotransferase" evidence="3">
    <location>
        <begin position="105"/>
        <end position="352"/>
    </location>
</feature>
<protein>
    <recommendedName>
        <fullName evidence="3">Sulfotransferase domain-containing protein</fullName>
    </recommendedName>
</protein>
<evidence type="ECO:0000256" key="1">
    <source>
        <dbReference type="ARBA" id="ARBA00005771"/>
    </source>
</evidence>
<gene>
    <name evidence="4" type="ORF">FSP39_003392</name>
</gene>
<dbReference type="InterPro" id="IPR000863">
    <property type="entry name" value="Sulfotransferase_dom"/>
</dbReference>
<keyword evidence="5" id="KW-1185">Reference proteome</keyword>
<comment type="similarity">
    <text evidence="1">Belongs to the sulfotransferase 1 family.</text>
</comment>
<dbReference type="Pfam" id="PF00685">
    <property type="entry name" value="Sulfotransfer_1"/>
    <property type="match status" value="1"/>
</dbReference>
<comment type="caution">
    <text evidence="4">The sequence shown here is derived from an EMBL/GenBank/DDBJ whole genome shotgun (WGS) entry which is preliminary data.</text>
</comment>
<organism evidence="4 5">
    <name type="scientific">Pinctada imbricata</name>
    <name type="common">Atlantic pearl-oyster</name>
    <name type="synonym">Pinctada martensii</name>
    <dbReference type="NCBI Taxonomy" id="66713"/>
    <lineage>
        <taxon>Eukaryota</taxon>
        <taxon>Metazoa</taxon>
        <taxon>Spiralia</taxon>
        <taxon>Lophotrochozoa</taxon>
        <taxon>Mollusca</taxon>
        <taxon>Bivalvia</taxon>
        <taxon>Autobranchia</taxon>
        <taxon>Pteriomorphia</taxon>
        <taxon>Pterioida</taxon>
        <taxon>Pterioidea</taxon>
        <taxon>Pteriidae</taxon>
        <taxon>Pinctada</taxon>
    </lineage>
</organism>
<dbReference type="Gene3D" id="3.40.50.300">
    <property type="entry name" value="P-loop containing nucleotide triphosphate hydrolases"/>
    <property type="match status" value="1"/>
</dbReference>